<dbReference type="Proteomes" id="UP000320735">
    <property type="component" value="Unassembled WGS sequence"/>
</dbReference>
<dbReference type="EMBL" id="SJPP01000001">
    <property type="protein sequence ID" value="TWU14766.1"/>
    <property type="molecule type" value="Genomic_DNA"/>
</dbReference>
<reference evidence="1 2" key="1">
    <citation type="submission" date="2019-02" db="EMBL/GenBank/DDBJ databases">
        <title>Deep-cultivation of Planctomycetes and their phenomic and genomic characterization uncovers novel biology.</title>
        <authorList>
            <person name="Wiegand S."/>
            <person name="Jogler M."/>
            <person name="Boedeker C."/>
            <person name="Pinto D."/>
            <person name="Vollmers J."/>
            <person name="Rivas-Marin E."/>
            <person name="Kohn T."/>
            <person name="Peeters S.H."/>
            <person name="Heuer A."/>
            <person name="Rast P."/>
            <person name="Oberbeckmann S."/>
            <person name="Bunk B."/>
            <person name="Jeske O."/>
            <person name="Meyerdierks A."/>
            <person name="Storesund J.E."/>
            <person name="Kallscheuer N."/>
            <person name="Luecker S."/>
            <person name="Lage O.M."/>
            <person name="Pohl T."/>
            <person name="Merkel B.J."/>
            <person name="Hornburger P."/>
            <person name="Mueller R.-W."/>
            <person name="Bruemmer F."/>
            <person name="Labrenz M."/>
            <person name="Spormann A.M."/>
            <person name="Op Den Camp H."/>
            <person name="Overmann J."/>
            <person name="Amann R."/>
            <person name="Jetten M.S.M."/>
            <person name="Mascher T."/>
            <person name="Medema M.H."/>
            <person name="Devos D.P."/>
            <person name="Kaster A.-K."/>
            <person name="Ovreas L."/>
            <person name="Rohde M."/>
            <person name="Galperin M.Y."/>
            <person name="Jogler C."/>
        </authorList>
    </citation>
    <scope>NUCLEOTIDE SEQUENCE [LARGE SCALE GENOMIC DNA]</scope>
    <source>
        <strain evidence="1 2">CA54</strain>
    </source>
</reference>
<comment type="caution">
    <text evidence="1">The sequence shown here is derived from an EMBL/GenBank/DDBJ whole genome shotgun (WGS) entry which is preliminary data.</text>
</comment>
<organism evidence="1 2">
    <name type="scientific">Symmachiella macrocystis</name>
    <dbReference type="NCBI Taxonomy" id="2527985"/>
    <lineage>
        <taxon>Bacteria</taxon>
        <taxon>Pseudomonadati</taxon>
        <taxon>Planctomycetota</taxon>
        <taxon>Planctomycetia</taxon>
        <taxon>Planctomycetales</taxon>
        <taxon>Planctomycetaceae</taxon>
        <taxon>Symmachiella</taxon>
    </lineage>
</organism>
<sequence length="247" mass="27961">MQKMFAWDTASRMGNVNTRGQKLEVNEFDYKAVNEVIYNENGVIVRSIPAIHAIDGCVSFILEWNDLKFAFTSDTFPNKWWIEHTKGCDISIHECFAPPSVLIDKQKWPASDALNVGTQVHTSPAQFGKVMSETKPRLAVGYHVFNDFDTLPAVTSMVRKTYDGPFVLATDYMVINVTSDDIRVRMAVIDEDIWPQPSVTEKLPADPSQKIGFSDFIRGGRVPYCEVVDKIYADINKRYDSDVKPPK</sequence>
<accession>A0A5C6BUA1</accession>
<dbReference type="InterPro" id="IPR036866">
    <property type="entry name" value="RibonucZ/Hydroxyglut_hydro"/>
</dbReference>
<proteinExistence type="predicted"/>
<evidence type="ECO:0000313" key="2">
    <source>
        <dbReference type="Proteomes" id="UP000320735"/>
    </source>
</evidence>
<dbReference type="AlphaFoldDB" id="A0A5C6BUA1"/>
<evidence type="ECO:0000313" key="1">
    <source>
        <dbReference type="EMBL" id="TWU14766.1"/>
    </source>
</evidence>
<dbReference type="Gene3D" id="3.60.15.10">
    <property type="entry name" value="Ribonuclease Z/Hydroxyacylglutathione hydrolase-like"/>
    <property type="match status" value="1"/>
</dbReference>
<protein>
    <submittedName>
        <fullName evidence="1">Uncharacterized protein</fullName>
    </submittedName>
</protein>
<dbReference type="SUPFAM" id="SSF56281">
    <property type="entry name" value="Metallo-hydrolase/oxidoreductase"/>
    <property type="match status" value="1"/>
</dbReference>
<keyword evidence="2" id="KW-1185">Reference proteome</keyword>
<gene>
    <name evidence="1" type="ORF">CA54_36350</name>
</gene>
<name>A0A5C6BUA1_9PLAN</name>